<dbReference type="Pfam" id="PF03195">
    <property type="entry name" value="LOB"/>
    <property type="match status" value="1"/>
</dbReference>
<evidence type="ECO:0000259" key="3">
    <source>
        <dbReference type="PROSITE" id="PS50891"/>
    </source>
</evidence>
<reference evidence="4 5" key="1">
    <citation type="journal article" date="2013" name="Proc. Natl. Acad. Sci. U.S.A.">
        <title>Fine-scale variation in meiotic recombination in Mimulus inferred from population shotgun sequencing.</title>
        <authorList>
            <person name="Hellsten U."/>
            <person name="Wright K.M."/>
            <person name="Jenkins J."/>
            <person name="Shu S."/>
            <person name="Yuan Y."/>
            <person name="Wessler S.R."/>
            <person name="Schmutz J."/>
            <person name="Willis J.H."/>
            <person name="Rokhsar D.S."/>
        </authorList>
    </citation>
    <scope>NUCLEOTIDE SEQUENCE [LARGE SCALE GENOMIC DNA]</scope>
    <source>
        <strain evidence="5">cv. DUN x IM62</strain>
    </source>
</reference>
<dbReference type="OrthoDB" id="1903788at2759"/>
<dbReference type="STRING" id="4155.A0A022QQW2"/>
<evidence type="ECO:0000256" key="2">
    <source>
        <dbReference type="SAM" id="MobiDB-lite"/>
    </source>
</evidence>
<keyword evidence="5" id="KW-1185">Reference proteome</keyword>
<dbReference type="InterPro" id="IPR004883">
    <property type="entry name" value="LOB"/>
</dbReference>
<dbReference type="OMA" id="PVNRRHE"/>
<dbReference type="EMBL" id="KI631068">
    <property type="protein sequence ID" value="EYU30336.1"/>
    <property type="molecule type" value="Genomic_DNA"/>
</dbReference>
<dbReference type="eggNOG" id="ENOG502QQDN">
    <property type="taxonomic scope" value="Eukaryota"/>
</dbReference>
<proteinExistence type="inferred from homology"/>
<feature type="region of interest" description="Disordered" evidence="2">
    <location>
        <begin position="1"/>
        <end position="37"/>
    </location>
</feature>
<sequence length="260" mass="27800">MDMPQGDGGASENRRRGPGRRSSSGHGGEAGADGGAAQAPATAPCGACKFLRRKCVSGCIFAPHFGSDQGAARFAAVHKVFGASNVSKLLTHIPANRRQDAVVTISYEAQARLSDPVYGCVSTIIALQQQVASLQAELSVVQTQLINSRFVLANTLHHQNSPHLQNQHQTQHHIINSNNDNNIGAAYSNTSSASNCNNLISNLHHNNNSTFSTNFAETAPSNNSFDPVNLHLSGRALQDEDEEEDESHDPAVAFANHIFR</sequence>
<dbReference type="GO" id="GO:0045893">
    <property type="term" value="P:positive regulation of DNA-templated transcription"/>
    <property type="evidence" value="ECO:0000318"/>
    <property type="project" value="GO_Central"/>
</dbReference>
<feature type="domain" description="LOB" evidence="3">
    <location>
        <begin position="43"/>
        <end position="145"/>
    </location>
</feature>
<dbReference type="PhylomeDB" id="A0A022QQW2"/>
<protein>
    <recommendedName>
        <fullName evidence="3">LOB domain-containing protein</fullName>
    </recommendedName>
</protein>
<evidence type="ECO:0000256" key="1">
    <source>
        <dbReference type="ARBA" id="ARBA00005474"/>
    </source>
</evidence>
<dbReference type="PANTHER" id="PTHR31529">
    <property type="entry name" value="LOB DOMAIN CONTAINING PROTEIN"/>
    <property type="match status" value="1"/>
</dbReference>
<dbReference type="GO" id="GO:0005634">
    <property type="term" value="C:nucleus"/>
    <property type="evidence" value="ECO:0000318"/>
    <property type="project" value="GO_Central"/>
</dbReference>
<dbReference type="KEGG" id="egt:105965836"/>
<evidence type="ECO:0000313" key="4">
    <source>
        <dbReference type="EMBL" id="EYU30336.1"/>
    </source>
</evidence>
<dbReference type="PROSITE" id="PS50891">
    <property type="entry name" value="LOB"/>
    <property type="match status" value="1"/>
</dbReference>
<evidence type="ECO:0000313" key="5">
    <source>
        <dbReference type="Proteomes" id="UP000030748"/>
    </source>
</evidence>
<dbReference type="GO" id="GO:0009755">
    <property type="term" value="P:hormone-mediated signaling pathway"/>
    <property type="evidence" value="ECO:0000318"/>
    <property type="project" value="GO_Central"/>
</dbReference>
<name>A0A022QQW2_ERYGU</name>
<dbReference type="AlphaFoldDB" id="A0A022QQW2"/>
<comment type="similarity">
    <text evidence="1">Belongs to the LOB domain-containing protein family.</text>
</comment>
<organism evidence="4 5">
    <name type="scientific">Erythranthe guttata</name>
    <name type="common">Yellow monkey flower</name>
    <name type="synonym">Mimulus guttatus</name>
    <dbReference type="NCBI Taxonomy" id="4155"/>
    <lineage>
        <taxon>Eukaryota</taxon>
        <taxon>Viridiplantae</taxon>
        <taxon>Streptophyta</taxon>
        <taxon>Embryophyta</taxon>
        <taxon>Tracheophyta</taxon>
        <taxon>Spermatophyta</taxon>
        <taxon>Magnoliopsida</taxon>
        <taxon>eudicotyledons</taxon>
        <taxon>Gunneridae</taxon>
        <taxon>Pentapetalae</taxon>
        <taxon>asterids</taxon>
        <taxon>lamiids</taxon>
        <taxon>Lamiales</taxon>
        <taxon>Phrymaceae</taxon>
        <taxon>Erythranthe</taxon>
    </lineage>
</organism>
<gene>
    <name evidence="4" type="ORF">MIMGU_mgv1a012147mg</name>
</gene>
<dbReference type="PANTHER" id="PTHR31529:SF12">
    <property type="entry name" value="LOB DOMAIN-CONTAINING PROTEIN 20"/>
    <property type="match status" value="1"/>
</dbReference>
<dbReference type="Proteomes" id="UP000030748">
    <property type="component" value="Unassembled WGS sequence"/>
</dbReference>
<feature type="compositionally biased region" description="Gly residues" evidence="2">
    <location>
        <begin position="25"/>
        <end position="34"/>
    </location>
</feature>
<accession>A0A022QQW2</accession>